<dbReference type="AlphaFoldDB" id="A0A8H8CGS0"/>
<feature type="region of interest" description="Disordered" evidence="1">
    <location>
        <begin position="447"/>
        <end position="511"/>
    </location>
</feature>
<name>A0A8H8CGS0_PSICU</name>
<feature type="compositionally biased region" description="Polar residues" evidence="1">
    <location>
        <begin position="482"/>
        <end position="494"/>
    </location>
</feature>
<sequence>MNAFIRARFQFDDKDLANALAGPMSPLHKPHDNSQGPIALEMILGIKNHGSSHLLVTTDQAMQLSRQRDIKLINHRANLSPLDFESLSPIYFHSVEALLKKLTSLRPKKSNKNATKDADQDTSQANHIYKLYNIDTQRAAFEHGRLIYRILNGLVDPAKYGVDNLSWTQDLRICSFVFNVRPIDDRKRAERLQNPLVLDIGFCEADLPNLEPNHSTAKHILDQRNAILGGNRKPFEYGVTQKILGQDAFEEAIRELFQDVRVRSSKTMILLVYNREQTLNYLRNINVDTSAWSFDLKELLQSSRARSSRAYSRDHPESRYHDRSRSPPRSHDPRLPQRSPSAAFQSNRGERYAEPSPAGPSGATYSNLYPPVCLVDVEQLYFKLMHNAQIKSVANIARQFGVIDQDGMCAGNEASYTIKIWKDMIAHELAIDEQGASRLGGLSLSDEQQNTAANAGPSSAPAFAPIDSDDEQDPNDIPAAQPTGNTGKQAQQMSFEDGESDYGDDDESDSD</sequence>
<reference evidence="2" key="1">
    <citation type="submission" date="2021-02" db="EMBL/GenBank/DDBJ databases">
        <title>Psilocybe cubensis genome.</title>
        <authorList>
            <person name="Mckernan K.J."/>
            <person name="Crawford S."/>
            <person name="Trippe A."/>
            <person name="Kane L.T."/>
            <person name="Mclaughlin S."/>
        </authorList>
    </citation>
    <scope>NUCLEOTIDE SEQUENCE [LARGE SCALE GENOMIC DNA]</scope>
    <source>
        <strain evidence="2">MGC-MH-2018</strain>
    </source>
</reference>
<evidence type="ECO:0000313" key="2">
    <source>
        <dbReference type="EMBL" id="KAG5164375.1"/>
    </source>
</evidence>
<dbReference type="OrthoDB" id="3235609at2759"/>
<organism evidence="2">
    <name type="scientific">Psilocybe cubensis</name>
    <name type="common">Psychedelic mushroom</name>
    <name type="synonym">Stropharia cubensis</name>
    <dbReference type="NCBI Taxonomy" id="181762"/>
    <lineage>
        <taxon>Eukaryota</taxon>
        <taxon>Fungi</taxon>
        <taxon>Dikarya</taxon>
        <taxon>Basidiomycota</taxon>
        <taxon>Agaricomycotina</taxon>
        <taxon>Agaricomycetes</taxon>
        <taxon>Agaricomycetidae</taxon>
        <taxon>Agaricales</taxon>
        <taxon>Agaricineae</taxon>
        <taxon>Strophariaceae</taxon>
        <taxon>Psilocybe</taxon>
    </lineage>
</organism>
<feature type="compositionally biased region" description="Acidic residues" evidence="1">
    <location>
        <begin position="496"/>
        <end position="511"/>
    </location>
</feature>
<accession>A0A8H8CGS0</accession>
<comment type="caution">
    <text evidence="2">The sequence shown here is derived from an EMBL/GenBank/DDBJ whole genome shotgun (WGS) entry which is preliminary data.</text>
</comment>
<dbReference type="EMBL" id="JAFIQS010000012">
    <property type="protein sequence ID" value="KAG5164375.1"/>
    <property type="molecule type" value="Genomic_DNA"/>
</dbReference>
<gene>
    <name evidence="2" type="ORF">JR316_010881</name>
</gene>
<evidence type="ECO:0000256" key="1">
    <source>
        <dbReference type="SAM" id="MobiDB-lite"/>
    </source>
</evidence>
<feature type="compositionally biased region" description="Polar residues" evidence="1">
    <location>
        <begin position="338"/>
        <end position="347"/>
    </location>
</feature>
<feature type="compositionally biased region" description="Basic and acidic residues" evidence="1">
    <location>
        <begin position="311"/>
        <end position="335"/>
    </location>
</feature>
<feature type="compositionally biased region" description="Polar residues" evidence="1">
    <location>
        <begin position="447"/>
        <end position="457"/>
    </location>
</feature>
<feature type="region of interest" description="Disordered" evidence="1">
    <location>
        <begin position="305"/>
        <end position="359"/>
    </location>
</feature>
<protein>
    <submittedName>
        <fullName evidence="2">Uncharacterized protein</fullName>
    </submittedName>
</protein>
<proteinExistence type="predicted"/>